<gene>
    <name evidence="1" type="ORF">DHW61_08720</name>
</gene>
<dbReference type="Gene3D" id="1.50.10.100">
    <property type="entry name" value="Chondroitin AC/alginate lyase"/>
    <property type="match status" value="1"/>
</dbReference>
<evidence type="ECO:0008006" key="3">
    <source>
        <dbReference type="Google" id="ProtNLM"/>
    </source>
</evidence>
<dbReference type="SUPFAM" id="SSF48230">
    <property type="entry name" value="Chondroitin AC/alginate lyase"/>
    <property type="match status" value="1"/>
</dbReference>
<sequence>MNVNNKMVAINEAEAIFYPAFDKYLCDDNQMQMKNCTMERLWDTLSFSGGREFSIQFNGKVDLYGYDKILCFITVPVQVIVEGRAIIDGKETIIFQSTKGDTAPIELISPILKEVDSHSILEKIELKFSSSGNRNVVLLSWFGASTSTKKYLIEESLPKKDSQWKGLLNSNTVGKINNNLVFSEAEAMELKKYILADESLKNKIINNAERSMHIEPEKAIREFVPVSNHMYRFVRVRDRGRENFEDHILNLAIGGYVLEEAKYSNLAARMILSLLYMKWFEGPTCCMEGSTFHHVCFTEDHLSSQVCIAMGFLGDVFTEKGIEKIVNKVEDAWKWVTKKCEEQGYRSFMNQGIVGNRGAILGACFLQLYRGGYERYVEESYQRLNQIVENYLSKDGHCAEGIHYFEYSFTAAIMLWHVYAKMTGKALKEIVPQSFINSGAYLEAVFSTTSTCGAKIPLNCGSGKEIETLLLIFMIMECDFEIGKTYLKERLLKLEEKSVTTSFDTLFYELYRNKLA</sequence>
<protein>
    <recommendedName>
        <fullName evidence="3">Heparinase II/III family protein</fullName>
    </recommendedName>
</protein>
<reference evidence="1 2" key="1">
    <citation type="journal article" date="2018" name="Nat. Biotechnol.">
        <title>A standardized bacterial taxonomy based on genome phylogeny substantially revises the tree of life.</title>
        <authorList>
            <person name="Parks D.H."/>
            <person name="Chuvochina M."/>
            <person name="Waite D.W."/>
            <person name="Rinke C."/>
            <person name="Skarshewski A."/>
            <person name="Chaumeil P.A."/>
            <person name="Hugenholtz P."/>
        </authorList>
    </citation>
    <scope>NUCLEOTIDE SEQUENCE [LARGE SCALE GENOMIC DNA]</scope>
    <source>
        <strain evidence="1">UBA11728</strain>
    </source>
</reference>
<dbReference type="InterPro" id="IPR008929">
    <property type="entry name" value="Chondroitin_lyas"/>
</dbReference>
<organism evidence="1 2">
    <name type="scientific">Lachnoclostridium phytofermentans</name>
    <dbReference type="NCBI Taxonomy" id="66219"/>
    <lineage>
        <taxon>Bacteria</taxon>
        <taxon>Bacillati</taxon>
        <taxon>Bacillota</taxon>
        <taxon>Clostridia</taxon>
        <taxon>Lachnospirales</taxon>
        <taxon>Lachnospiraceae</taxon>
    </lineage>
</organism>
<evidence type="ECO:0000313" key="1">
    <source>
        <dbReference type="EMBL" id="HCL02484.1"/>
    </source>
</evidence>
<name>A0A3D2X6F4_9FIRM</name>
<accession>A0A3D2X6F4</accession>
<proteinExistence type="predicted"/>
<comment type="caution">
    <text evidence="1">The sequence shown here is derived from an EMBL/GenBank/DDBJ whole genome shotgun (WGS) entry which is preliminary data.</text>
</comment>
<evidence type="ECO:0000313" key="2">
    <source>
        <dbReference type="Proteomes" id="UP000262969"/>
    </source>
</evidence>
<dbReference type="Proteomes" id="UP000262969">
    <property type="component" value="Unassembled WGS sequence"/>
</dbReference>
<feature type="non-terminal residue" evidence="1">
    <location>
        <position position="516"/>
    </location>
</feature>
<dbReference type="AlphaFoldDB" id="A0A3D2X6F4"/>
<dbReference type="EMBL" id="DPVV01000287">
    <property type="protein sequence ID" value="HCL02484.1"/>
    <property type="molecule type" value="Genomic_DNA"/>
</dbReference>